<keyword evidence="6" id="KW-0675">Receptor</keyword>
<keyword evidence="10" id="KW-1185">Reference proteome</keyword>
<dbReference type="SMART" id="SM01381">
    <property type="entry name" value="7TM_GPCR_Srsx"/>
    <property type="match status" value="1"/>
</dbReference>
<feature type="transmembrane region" description="Helical" evidence="7">
    <location>
        <begin position="536"/>
        <end position="555"/>
    </location>
</feature>
<protein>
    <recommendedName>
        <fullName evidence="8">G-protein coupled receptors family 1 profile domain-containing protein</fullName>
    </recommendedName>
</protein>
<feature type="transmembrane region" description="Helical" evidence="7">
    <location>
        <begin position="463"/>
        <end position="481"/>
    </location>
</feature>
<comment type="similarity">
    <text evidence="6">Belongs to the G-protein coupled receptor 1 family.</text>
</comment>
<dbReference type="Gene3D" id="1.20.1070.10">
    <property type="entry name" value="Rhodopsin 7-helix transmembrane proteins"/>
    <property type="match status" value="2"/>
</dbReference>
<evidence type="ECO:0000256" key="6">
    <source>
        <dbReference type="RuleBase" id="RU000688"/>
    </source>
</evidence>
<evidence type="ECO:0000256" key="5">
    <source>
        <dbReference type="ARBA" id="ARBA00023136"/>
    </source>
</evidence>
<gene>
    <name evidence="9" type="ORF">PMEA_00032736</name>
</gene>
<feature type="transmembrane region" description="Helical" evidence="7">
    <location>
        <begin position="502"/>
        <end position="524"/>
    </location>
</feature>
<feature type="transmembrane region" description="Helical" evidence="7">
    <location>
        <begin position="387"/>
        <end position="409"/>
    </location>
</feature>
<feature type="transmembrane region" description="Helical" evidence="7">
    <location>
        <begin position="136"/>
        <end position="153"/>
    </location>
</feature>
<dbReference type="InterPro" id="IPR000276">
    <property type="entry name" value="GPCR_Rhodpsn"/>
</dbReference>
<dbReference type="GO" id="GO:0005886">
    <property type="term" value="C:plasma membrane"/>
    <property type="evidence" value="ECO:0007669"/>
    <property type="project" value="UniProtKB-SubCell"/>
</dbReference>
<dbReference type="EMBL" id="CALNXJ010000078">
    <property type="protein sequence ID" value="CAH3161143.1"/>
    <property type="molecule type" value="Genomic_DNA"/>
</dbReference>
<keyword evidence="5 7" id="KW-0472">Membrane</keyword>
<evidence type="ECO:0000259" key="8">
    <source>
        <dbReference type="PROSITE" id="PS50262"/>
    </source>
</evidence>
<evidence type="ECO:0000256" key="3">
    <source>
        <dbReference type="ARBA" id="ARBA00022692"/>
    </source>
</evidence>
<dbReference type="CDD" id="cd00637">
    <property type="entry name" value="7tm_classA_rhodopsin-like"/>
    <property type="match status" value="2"/>
</dbReference>
<dbReference type="GO" id="GO:0004930">
    <property type="term" value="F:G protein-coupled receptor activity"/>
    <property type="evidence" value="ECO:0007669"/>
    <property type="project" value="UniProtKB-KW"/>
</dbReference>
<keyword evidence="6" id="KW-0297">G-protein coupled receptor</keyword>
<keyword evidence="2" id="KW-1003">Cell membrane</keyword>
<comment type="caution">
    <text evidence="9">The sequence shown here is derived from an EMBL/GenBank/DDBJ whole genome shotgun (WGS) entry which is preliminary data.</text>
</comment>
<feature type="transmembrane region" description="Helical" evidence="7">
    <location>
        <begin position="27"/>
        <end position="53"/>
    </location>
</feature>
<evidence type="ECO:0000256" key="7">
    <source>
        <dbReference type="SAM" id="Phobius"/>
    </source>
</evidence>
<dbReference type="Proteomes" id="UP001159428">
    <property type="component" value="Unassembled WGS sequence"/>
</dbReference>
<dbReference type="Pfam" id="PF00001">
    <property type="entry name" value="7tm_1"/>
    <property type="match status" value="2"/>
</dbReference>
<feature type="transmembrane region" description="Helical" evidence="7">
    <location>
        <begin position="97"/>
        <end position="115"/>
    </location>
</feature>
<organism evidence="9 10">
    <name type="scientific">Pocillopora meandrina</name>
    <dbReference type="NCBI Taxonomy" id="46732"/>
    <lineage>
        <taxon>Eukaryota</taxon>
        <taxon>Metazoa</taxon>
        <taxon>Cnidaria</taxon>
        <taxon>Anthozoa</taxon>
        <taxon>Hexacorallia</taxon>
        <taxon>Scleractinia</taxon>
        <taxon>Astrocoeniina</taxon>
        <taxon>Pocilloporidae</taxon>
        <taxon>Pocillopora</taxon>
    </lineage>
</organism>
<dbReference type="PANTHER" id="PTHR22750">
    <property type="entry name" value="G-PROTEIN COUPLED RECEPTOR"/>
    <property type="match status" value="1"/>
</dbReference>
<feature type="transmembrane region" description="Helical" evidence="7">
    <location>
        <begin position="213"/>
        <end position="233"/>
    </location>
</feature>
<reference evidence="9 10" key="1">
    <citation type="submission" date="2022-05" db="EMBL/GenBank/DDBJ databases">
        <authorList>
            <consortium name="Genoscope - CEA"/>
            <person name="William W."/>
        </authorList>
    </citation>
    <scope>NUCLEOTIDE SEQUENCE [LARGE SCALE GENOMIC DNA]</scope>
</reference>
<feature type="transmembrane region" description="Helical" evidence="7">
    <location>
        <begin position="60"/>
        <end position="77"/>
    </location>
</feature>
<keyword evidence="3 6" id="KW-0812">Transmembrane</keyword>
<name>A0AAU9XXP8_9CNID</name>
<accession>A0AAU9XXP8</accession>
<dbReference type="PROSITE" id="PS00237">
    <property type="entry name" value="G_PROTEIN_RECEP_F1_1"/>
    <property type="match status" value="1"/>
</dbReference>
<dbReference type="PROSITE" id="PS50262">
    <property type="entry name" value="G_PROTEIN_RECEP_F1_2"/>
    <property type="match status" value="2"/>
</dbReference>
<evidence type="ECO:0000256" key="2">
    <source>
        <dbReference type="ARBA" id="ARBA00022475"/>
    </source>
</evidence>
<feature type="transmembrane region" description="Helical" evidence="7">
    <location>
        <begin position="421"/>
        <end position="443"/>
    </location>
</feature>
<evidence type="ECO:0000313" key="9">
    <source>
        <dbReference type="EMBL" id="CAH3161143.1"/>
    </source>
</evidence>
<evidence type="ECO:0000256" key="4">
    <source>
        <dbReference type="ARBA" id="ARBA00022989"/>
    </source>
</evidence>
<dbReference type="SUPFAM" id="SSF81321">
    <property type="entry name" value="Family A G protein-coupled receptor-like"/>
    <property type="match status" value="2"/>
</dbReference>
<comment type="subcellular location">
    <subcellularLocation>
        <location evidence="1">Cell membrane</location>
        <topology evidence="1">Multi-pass membrane protein</topology>
    </subcellularLocation>
</comment>
<dbReference type="AlphaFoldDB" id="A0AAU9XXP8"/>
<keyword evidence="6" id="KW-0807">Transducer</keyword>
<evidence type="ECO:0000313" key="10">
    <source>
        <dbReference type="Proteomes" id="UP001159428"/>
    </source>
</evidence>
<dbReference type="PRINTS" id="PR00237">
    <property type="entry name" value="GPCRRHODOPSN"/>
</dbReference>
<evidence type="ECO:0000256" key="1">
    <source>
        <dbReference type="ARBA" id="ARBA00004651"/>
    </source>
</evidence>
<feature type="domain" description="G-protein coupled receptors family 1 profile" evidence="8">
    <location>
        <begin position="162"/>
        <end position="265"/>
    </location>
</feature>
<dbReference type="InterPro" id="IPR017452">
    <property type="entry name" value="GPCR_Rhodpsn_7TM"/>
</dbReference>
<feature type="transmembrane region" description="Helical" evidence="7">
    <location>
        <begin position="310"/>
        <end position="336"/>
    </location>
</feature>
<keyword evidence="4 7" id="KW-1133">Transmembrane helix</keyword>
<sequence length="560" mass="63653">MEGPPFSSFHLPDPSFDHVSQRYTMSLITAIINIVTASLAVICNLLICAAIIIRLRTPSNLLIASLALSDVFVGLAVQPGYIMYRLMENQHRSVPCFVRIIYANAFYICYGRFVAVRLRARYNAVFSPRRIMKYTAFIWVFNIIFTSLQWAGVNKISKGMHLVAWFTSLVIAAVANMGIIFNLRQNRNRMQPANSNLLERSQRQRELRLTKSVSFIVGVYLMFNLPVLFVTLYNQILGRDIKTYNHYSWTETLAFLNSCTNPLVCCWKSREIRHAVKAIKIPVFVLLIHSSIKLMNSLQSTLLQSSLKLYYFNFLTYCIAFFTLAMLCWSVLYSFLYTGNAVLSHNQGTGLCEMEGNNSKQENLCFDLANPFFHKAQERFTANLLTAIINSVTAPVGVIANLLIVTAIFGCPRLPTPSNLFVASLALSDVIVAVTVKPGYIAYRFMESQRRLVPCFVRIMYNLAFFICFGVSFMTLSAVSYERFVAVRLRVRYNALFSSTRVVKYVLIIWNVNVLLTALKWAAIVSVVEKNPYDGLVNLFFLFSVATQIGVLYVLRRSVF</sequence>
<feature type="domain" description="G-protein coupled receptors family 1 profile" evidence="8">
    <location>
        <begin position="400"/>
        <end position="517"/>
    </location>
</feature>
<feature type="transmembrane region" description="Helical" evidence="7">
    <location>
        <begin position="159"/>
        <end position="181"/>
    </location>
</feature>
<proteinExistence type="inferred from homology"/>